<organism evidence="1 2">
    <name type="scientific">Sphaerobolus stellatus (strain SS14)</name>
    <dbReference type="NCBI Taxonomy" id="990650"/>
    <lineage>
        <taxon>Eukaryota</taxon>
        <taxon>Fungi</taxon>
        <taxon>Dikarya</taxon>
        <taxon>Basidiomycota</taxon>
        <taxon>Agaricomycotina</taxon>
        <taxon>Agaricomycetes</taxon>
        <taxon>Phallomycetidae</taxon>
        <taxon>Geastrales</taxon>
        <taxon>Sphaerobolaceae</taxon>
        <taxon>Sphaerobolus</taxon>
    </lineage>
</organism>
<evidence type="ECO:0000313" key="1">
    <source>
        <dbReference type="EMBL" id="KIJ38373.1"/>
    </source>
</evidence>
<accession>A0A0C9U5X7</accession>
<proteinExistence type="predicted"/>
<feature type="non-terminal residue" evidence="1">
    <location>
        <position position="1"/>
    </location>
</feature>
<sequence>KLYKEPLHCLKCQKMGMGHFASSYPQKEECCGTCGVEHRMQTCPVLDREGRFCINCILSGHAAWDRRCPIFTSHFDKLTVREPLCPSLYKSPQTCSGCIYVSICIIVHIMN</sequence>
<protein>
    <submittedName>
        <fullName evidence="1">Uncharacterized protein</fullName>
    </submittedName>
</protein>
<keyword evidence="2" id="KW-1185">Reference proteome</keyword>
<evidence type="ECO:0000313" key="2">
    <source>
        <dbReference type="Proteomes" id="UP000054279"/>
    </source>
</evidence>
<dbReference type="Proteomes" id="UP000054279">
    <property type="component" value="Unassembled WGS sequence"/>
</dbReference>
<dbReference type="EMBL" id="KN837161">
    <property type="protein sequence ID" value="KIJ38373.1"/>
    <property type="molecule type" value="Genomic_DNA"/>
</dbReference>
<dbReference type="OrthoDB" id="4230923at2759"/>
<gene>
    <name evidence="1" type="ORF">M422DRAFT_176655</name>
</gene>
<reference evidence="1 2" key="1">
    <citation type="submission" date="2014-06" db="EMBL/GenBank/DDBJ databases">
        <title>Evolutionary Origins and Diversification of the Mycorrhizal Mutualists.</title>
        <authorList>
            <consortium name="DOE Joint Genome Institute"/>
            <consortium name="Mycorrhizal Genomics Consortium"/>
            <person name="Kohler A."/>
            <person name="Kuo A."/>
            <person name="Nagy L.G."/>
            <person name="Floudas D."/>
            <person name="Copeland A."/>
            <person name="Barry K.W."/>
            <person name="Cichocki N."/>
            <person name="Veneault-Fourrey C."/>
            <person name="LaButti K."/>
            <person name="Lindquist E.A."/>
            <person name="Lipzen A."/>
            <person name="Lundell T."/>
            <person name="Morin E."/>
            <person name="Murat C."/>
            <person name="Riley R."/>
            <person name="Ohm R."/>
            <person name="Sun H."/>
            <person name="Tunlid A."/>
            <person name="Henrissat B."/>
            <person name="Grigoriev I.V."/>
            <person name="Hibbett D.S."/>
            <person name="Martin F."/>
        </authorList>
    </citation>
    <scope>NUCLEOTIDE SEQUENCE [LARGE SCALE GENOMIC DNA]</scope>
    <source>
        <strain evidence="1 2">SS14</strain>
    </source>
</reference>
<name>A0A0C9U5X7_SPHS4</name>
<dbReference type="AlphaFoldDB" id="A0A0C9U5X7"/>
<dbReference type="HOGENOM" id="CLU_2164532_0_0_1"/>